<comment type="caution">
    <text evidence="3">The sequence shown here is derived from an EMBL/GenBank/DDBJ whole genome shotgun (WGS) entry which is preliminary data.</text>
</comment>
<protein>
    <recommendedName>
        <fullName evidence="5">Lipoprotein</fullName>
    </recommendedName>
</protein>
<keyword evidence="4" id="KW-1185">Reference proteome</keyword>
<feature type="chain" id="PRO_5045646334" description="Lipoprotein" evidence="2">
    <location>
        <begin position="22"/>
        <end position="224"/>
    </location>
</feature>
<dbReference type="RefSeq" id="WP_311343390.1">
    <property type="nucleotide sequence ID" value="NZ_JAVREI010000001.1"/>
</dbReference>
<proteinExistence type="predicted"/>
<accession>A0ABU2K2Y9</accession>
<feature type="region of interest" description="Disordered" evidence="1">
    <location>
        <begin position="170"/>
        <end position="224"/>
    </location>
</feature>
<reference evidence="4" key="1">
    <citation type="submission" date="2023-07" db="EMBL/GenBank/DDBJ databases">
        <title>30 novel species of actinomycetes from the DSMZ collection.</title>
        <authorList>
            <person name="Nouioui I."/>
        </authorList>
    </citation>
    <scope>NUCLEOTIDE SEQUENCE [LARGE SCALE GENOMIC DNA]</scope>
    <source>
        <strain evidence="4">DSM 46792</strain>
    </source>
</reference>
<evidence type="ECO:0008006" key="5">
    <source>
        <dbReference type="Google" id="ProtNLM"/>
    </source>
</evidence>
<dbReference type="Proteomes" id="UP001183222">
    <property type="component" value="Unassembled WGS sequence"/>
</dbReference>
<organism evidence="3 4">
    <name type="scientific">Blastococcus goldschmidtiae</name>
    <dbReference type="NCBI Taxonomy" id="3075546"/>
    <lineage>
        <taxon>Bacteria</taxon>
        <taxon>Bacillati</taxon>
        <taxon>Actinomycetota</taxon>
        <taxon>Actinomycetes</taxon>
        <taxon>Geodermatophilales</taxon>
        <taxon>Geodermatophilaceae</taxon>
        <taxon>Blastococcus</taxon>
    </lineage>
</organism>
<evidence type="ECO:0000313" key="3">
    <source>
        <dbReference type="EMBL" id="MDT0274544.1"/>
    </source>
</evidence>
<evidence type="ECO:0000313" key="4">
    <source>
        <dbReference type="Proteomes" id="UP001183222"/>
    </source>
</evidence>
<evidence type="ECO:0000256" key="1">
    <source>
        <dbReference type="SAM" id="MobiDB-lite"/>
    </source>
</evidence>
<evidence type="ECO:0000256" key="2">
    <source>
        <dbReference type="SAM" id="SignalP"/>
    </source>
</evidence>
<sequence>MRIRSFTAPAALVAGTLLLTACGGDSPVEGKTGSEVAELAADALEDSGAVRMSGTMTTDGEEGEVDLQLQGDDAAGSISIGGVEIELISVGGDVYMKAAPEFWASFGMPEEAAAEFEDQWVAVPGDAAEDFAEFSLAGIADELRSPDGEIKDETRTDELDGDDVVIVEQEDGSSLTVADDDPPYPLQMSGGGDSEGTVTFSDHGEEQDISAPDDVMDLESVMGG</sequence>
<dbReference type="EMBL" id="JAVREI010000001">
    <property type="protein sequence ID" value="MDT0274544.1"/>
    <property type="molecule type" value="Genomic_DNA"/>
</dbReference>
<dbReference type="Gene3D" id="2.50.20.20">
    <property type="match status" value="1"/>
</dbReference>
<keyword evidence="2" id="KW-0732">Signal</keyword>
<gene>
    <name evidence="3" type="ORF">RM425_01390</name>
</gene>
<feature type="signal peptide" evidence="2">
    <location>
        <begin position="1"/>
        <end position="21"/>
    </location>
</feature>
<name>A0ABU2K2Y9_9ACTN</name>
<dbReference type="PROSITE" id="PS51257">
    <property type="entry name" value="PROKAR_LIPOPROTEIN"/>
    <property type="match status" value="1"/>
</dbReference>